<organism evidence="3 4">
    <name type="scientific">Sinorhizobium glycinis</name>
    <dbReference type="NCBI Taxonomy" id="1472378"/>
    <lineage>
        <taxon>Bacteria</taxon>
        <taxon>Pseudomonadati</taxon>
        <taxon>Pseudomonadota</taxon>
        <taxon>Alphaproteobacteria</taxon>
        <taxon>Hyphomicrobiales</taxon>
        <taxon>Rhizobiaceae</taxon>
        <taxon>Sinorhizobium/Ensifer group</taxon>
        <taxon>Sinorhizobium</taxon>
    </lineage>
</organism>
<keyword evidence="3" id="KW-0966">Cell projection</keyword>
<evidence type="ECO:0000313" key="3">
    <source>
        <dbReference type="EMBL" id="OAP41070.1"/>
    </source>
</evidence>
<evidence type="ECO:0000313" key="4">
    <source>
        <dbReference type="Proteomes" id="UP000094025"/>
    </source>
</evidence>
<keyword evidence="2" id="KW-0812">Transmembrane</keyword>
<dbReference type="STRING" id="1472378.AU381_04065"/>
<sequence length="183" mass="20013">MTDNDADEIVHQRRRDAKMPLTDKVLGAIGLAMAAFATFFPWYAFLHQDQFSIPPLWQGTTRDLPERPGRGVVSVSPLAMTDMDEGTAAAIDRLTTATVPGLEDQPAAAAREPADGPEQPFPEPSGFKLMHVANGRALIEDATGMYIVRIGSALPDNSRLATFEQRNGRWVMITSKGEVYQAK</sequence>
<dbReference type="EMBL" id="LPUX01000053">
    <property type="protein sequence ID" value="OAP41070.1"/>
    <property type="molecule type" value="Genomic_DNA"/>
</dbReference>
<feature type="region of interest" description="Disordered" evidence="1">
    <location>
        <begin position="106"/>
        <end position="125"/>
    </location>
</feature>
<protein>
    <submittedName>
        <fullName evidence="3">Flagellar protein</fullName>
    </submittedName>
</protein>
<dbReference type="Proteomes" id="UP000094025">
    <property type="component" value="Unassembled WGS sequence"/>
</dbReference>
<evidence type="ECO:0000256" key="1">
    <source>
        <dbReference type="SAM" id="MobiDB-lite"/>
    </source>
</evidence>
<dbReference type="OrthoDB" id="7926359at2"/>
<keyword evidence="2" id="KW-0472">Membrane</keyword>
<keyword evidence="3" id="KW-0969">Cilium</keyword>
<keyword evidence="2" id="KW-1133">Transmembrane helix</keyword>
<proteinExistence type="predicted"/>
<reference evidence="3 4" key="1">
    <citation type="journal article" date="2016" name="Int. J. Syst. Evol. Microbiol.">
        <title>Ensifer glycinis sp. nov., an novel rhizobial species associated with Glycine spp.</title>
        <authorList>
            <person name="Yan H."/>
            <person name="Yan J."/>
            <person name="Sui X.H."/>
            <person name="Wang E.T."/>
            <person name="Chen W.X."/>
            <person name="Zhang X.X."/>
            <person name="Chen W.F."/>
        </authorList>
    </citation>
    <scope>NUCLEOTIDE SEQUENCE [LARGE SCALE GENOMIC DNA]</scope>
    <source>
        <strain evidence="3 4">CCBAU 23380</strain>
    </source>
</reference>
<evidence type="ECO:0000256" key="2">
    <source>
        <dbReference type="SAM" id="Phobius"/>
    </source>
</evidence>
<accession>A0A178Y0I3</accession>
<comment type="caution">
    <text evidence="3">The sequence shown here is derived from an EMBL/GenBank/DDBJ whole genome shotgun (WGS) entry which is preliminary data.</text>
</comment>
<dbReference type="RefSeq" id="WP_064241369.1">
    <property type="nucleotide sequence ID" value="NZ_LPUX01000053.1"/>
</dbReference>
<keyword evidence="3" id="KW-0282">Flagellum</keyword>
<gene>
    <name evidence="3" type="ORF">AU381_04065</name>
</gene>
<feature type="transmembrane region" description="Helical" evidence="2">
    <location>
        <begin position="25"/>
        <end position="45"/>
    </location>
</feature>
<dbReference type="AlphaFoldDB" id="A0A178Y0I3"/>
<name>A0A178Y0I3_9HYPH</name>
<keyword evidence="4" id="KW-1185">Reference proteome</keyword>